<dbReference type="Proteomes" id="UP000593565">
    <property type="component" value="Unassembled WGS sequence"/>
</dbReference>
<protein>
    <submittedName>
        <fullName evidence="1">Uncharacterized protein</fullName>
    </submittedName>
</protein>
<comment type="caution">
    <text evidence="1">The sequence shown here is derived from an EMBL/GenBank/DDBJ whole genome shotgun (WGS) entry which is preliminary data.</text>
</comment>
<name>A0A7J6AA40_AMEME</name>
<proteinExistence type="predicted"/>
<dbReference type="EMBL" id="JAAGNN010000015">
    <property type="protein sequence ID" value="KAF4079774.1"/>
    <property type="molecule type" value="Genomic_DNA"/>
</dbReference>
<evidence type="ECO:0000313" key="1">
    <source>
        <dbReference type="EMBL" id="KAF4079774.1"/>
    </source>
</evidence>
<evidence type="ECO:0000313" key="2">
    <source>
        <dbReference type="Proteomes" id="UP000593565"/>
    </source>
</evidence>
<reference evidence="1 2" key="1">
    <citation type="submission" date="2020-02" db="EMBL/GenBank/DDBJ databases">
        <title>A chromosome-scale genome assembly of the black bullhead catfish (Ameiurus melas).</title>
        <authorList>
            <person name="Wen M."/>
            <person name="Zham M."/>
            <person name="Cabau C."/>
            <person name="Klopp C."/>
            <person name="Donnadieu C."/>
            <person name="Roques C."/>
            <person name="Bouchez O."/>
            <person name="Lampietro C."/>
            <person name="Jouanno E."/>
            <person name="Herpin A."/>
            <person name="Louis A."/>
            <person name="Berthelot C."/>
            <person name="Parey E."/>
            <person name="Roest-Crollius H."/>
            <person name="Braasch I."/>
            <person name="Postlethwait J."/>
            <person name="Robinson-Rechavi M."/>
            <person name="Echchiki A."/>
            <person name="Begum T."/>
            <person name="Montfort J."/>
            <person name="Schartl M."/>
            <person name="Bobe J."/>
            <person name="Guiguen Y."/>
        </authorList>
    </citation>
    <scope>NUCLEOTIDE SEQUENCE [LARGE SCALE GENOMIC DNA]</scope>
    <source>
        <strain evidence="1">M_S1</strain>
        <tissue evidence="1">Blood</tissue>
    </source>
</reference>
<gene>
    <name evidence="1" type="ORF">AMELA_G00182120</name>
</gene>
<accession>A0A7J6AA40</accession>
<dbReference type="AlphaFoldDB" id="A0A7J6AA40"/>
<keyword evidence="2" id="KW-1185">Reference proteome</keyword>
<organism evidence="1 2">
    <name type="scientific">Ameiurus melas</name>
    <name type="common">Black bullhead</name>
    <name type="synonym">Silurus melas</name>
    <dbReference type="NCBI Taxonomy" id="219545"/>
    <lineage>
        <taxon>Eukaryota</taxon>
        <taxon>Metazoa</taxon>
        <taxon>Chordata</taxon>
        <taxon>Craniata</taxon>
        <taxon>Vertebrata</taxon>
        <taxon>Euteleostomi</taxon>
        <taxon>Actinopterygii</taxon>
        <taxon>Neopterygii</taxon>
        <taxon>Teleostei</taxon>
        <taxon>Ostariophysi</taxon>
        <taxon>Siluriformes</taxon>
        <taxon>Ictaluridae</taxon>
        <taxon>Ameiurus</taxon>
    </lineage>
</organism>
<sequence>MFLLLKSDVPRNGASMLRPAELQELNEKSICVWTEDWNAALSGAIESCRGHTRSPLPPLCLPPDCSSTDPNSWLCGHEA</sequence>